<dbReference type="EMBL" id="JAMKOV010000001">
    <property type="protein sequence ID" value="KAI8044554.1"/>
    <property type="molecule type" value="Genomic_DNA"/>
</dbReference>
<reference evidence="1" key="1">
    <citation type="journal article" date="2023" name="Genome Biol. Evol.">
        <title>Long-read-based Genome Assembly of Drosophila gunungcola Reveals Fewer Chemosensory Genes in Flower-breeding Species.</title>
        <authorList>
            <person name="Negi A."/>
            <person name="Liao B.Y."/>
            <person name="Yeh S.D."/>
        </authorList>
    </citation>
    <scope>NUCLEOTIDE SEQUENCE</scope>
    <source>
        <strain evidence="1">Sukarami</strain>
    </source>
</reference>
<name>A0A9Q0BUR6_9MUSC</name>
<comment type="caution">
    <text evidence="1">The sequence shown here is derived from an EMBL/GenBank/DDBJ whole genome shotgun (WGS) entry which is preliminary data.</text>
</comment>
<proteinExistence type="predicted"/>
<organism evidence="1 2">
    <name type="scientific">Drosophila gunungcola</name>
    <name type="common">fruit fly</name>
    <dbReference type="NCBI Taxonomy" id="103775"/>
    <lineage>
        <taxon>Eukaryota</taxon>
        <taxon>Metazoa</taxon>
        <taxon>Ecdysozoa</taxon>
        <taxon>Arthropoda</taxon>
        <taxon>Hexapoda</taxon>
        <taxon>Insecta</taxon>
        <taxon>Pterygota</taxon>
        <taxon>Neoptera</taxon>
        <taxon>Endopterygota</taxon>
        <taxon>Diptera</taxon>
        <taxon>Brachycera</taxon>
        <taxon>Muscomorpha</taxon>
        <taxon>Ephydroidea</taxon>
        <taxon>Drosophilidae</taxon>
        <taxon>Drosophila</taxon>
        <taxon>Sophophora</taxon>
    </lineage>
</organism>
<dbReference type="AlphaFoldDB" id="A0A9Q0BUR6"/>
<dbReference type="Proteomes" id="UP001059596">
    <property type="component" value="Chromosome 3R"/>
</dbReference>
<keyword evidence="2" id="KW-1185">Reference proteome</keyword>
<protein>
    <submittedName>
        <fullName evidence="1">Uncharacterized protein</fullName>
    </submittedName>
</protein>
<evidence type="ECO:0000313" key="2">
    <source>
        <dbReference type="Proteomes" id="UP001059596"/>
    </source>
</evidence>
<gene>
    <name evidence="1" type="ORF">M5D96_000723</name>
</gene>
<sequence>MQPLGLKHTLDTSSACPAIRDSISSWSADPSTFQTLAVQSLLQVAKCLPAASKHTSSTSSLCLAAK</sequence>
<evidence type="ECO:0000313" key="1">
    <source>
        <dbReference type="EMBL" id="KAI8044554.1"/>
    </source>
</evidence>
<accession>A0A9Q0BUR6</accession>